<dbReference type="Proteomes" id="UP000754644">
    <property type="component" value="Unassembled WGS sequence"/>
</dbReference>
<dbReference type="EMBL" id="JABMOJ010000552">
    <property type="protein sequence ID" value="NQV66640.1"/>
    <property type="molecule type" value="Genomic_DNA"/>
</dbReference>
<protein>
    <submittedName>
        <fullName evidence="2">SDR family NAD(P)-dependent oxidoreductase</fullName>
    </submittedName>
</protein>
<comment type="caution">
    <text evidence="2">The sequence shown here is derived from an EMBL/GenBank/DDBJ whole genome shotgun (WGS) entry which is preliminary data.</text>
</comment>
<dbReference type="SUPFAM" id="SSF51735">
    <property type="entry name" value="NAD(P)-binding Rossmann-fold domains"/>
    <property type="match status" value="1"/>
</dbReference>
<gene>
    <name evidence="2" type="ORF">HQ497_14880</name>
</gene>
<evidence type="ECO:0000313" key="3">
    <source>
        <dbReference type="Proteomes" id="UP000754644"/>
    </source>
</evidence>
<organism evidence="2 3">
    <name type="scientific">SAR86 cluster bacterium</name>
    <dbReference type="NCBI Taxonomy" id="2030880"/>
    <lineage>
        <taxon>Bacteria</taxon>
        <taxon>Pseudomonadati</taxon>
        <taxon>Pseudomonadota</taxon>
        <taxon>Gammaproteobacteria</taxon>
        <taxon>SAR86 cluster</taxon>
    </lineage>
</organism>
<dbReference type="InterPro" id="IPR002347">
    <property type="entry name" value="SDR_fam"/>
</dbReference>
<dbReference type="InterPro" id="IPR036291">
    <property type="entry name" value="NAD(P)-bd_dom_sf"/>
</dbReference>
<keyword evidence="1" id="KW-0560">Oxidoreductase</keyword>
<dbReference type="GO" id="GO:0016491">
    <property type="term" value="F:oxidoreductase activity"/>
    <property type="evidence" value="ECO:0007669"/>
    <property type="project" value="UniProtKB-KW"/>
</dbReference>
<evidence type="ECO:0000256" key="1">
    <source>
        <dbReference type="ARBA" id="ARBA00023002"/>
    </source>
</evidence>
<reference evidence="2" key="1">
    <citation type="submission" date="2020-05" db="EMBL/GenBank/DDBJ databases">
        <title>Sulfur intermediates as new biogeochemical hubs in an aquatic model microbial ecosystem.</title>
        <authorList>
            <person name="Vigneron A."/>
        </authorList>
    </citation>
    <scope>NUCLEOTIDE SEQUENCE</scope>
    <source>
        <strain evidence="2">Bin.250</strain>
    </source>
</reference>
<dbReference type="Pfam" id="PF00106">
    <property type="entry name" value="adh_short"/>
    <property type="match status" value="1"/>
</dbReference>
<proteinExistence type="predicted"/>
<dbReference type="Gene3D" id="3.40.50.720">
    <property type="entry name" value="NAD(P)-binding Rossmann-like Domain"/>
    <property type="match status" value="1"/>
</dbReference>
<evidence type="ECO:0000313" key="2">
    <source>
        <dbReference type="EMBL" id="NQV66640.1"/>
    </source>
</evidence>
<accession>A0A972W297</accession>
<name>A0A972W297_9GAMM</name>
<dbReference type="PANTHER" id="PTHR43157:SF31">
    <property type="entry name" value="PHOSPHATIDYLINOSITOL-GLYCAN BIOSYNTHESIS CLASS F PROTEIN"/>
    <property type="match status" value="1"/>
</dbReference>
<dbReference type="PRINTS" id="PR00081">
    <property type="entry name" value="GDHRDH"/>
</dbReference>
<dbReference type="PANTHER" id="PTHR43157">
    <property type="entry name" value="PHOSPHATIDYLINOSITOL-GLYCAN BIOSYNTHESIS CLASS F PROTEIN-RELATED"/>
    <property type="match status" value="1"/>
</dbReference>
<sequence length="303" mass="32754">MPVLNANTSADQIVASLDLSDKLAIVTGANTGIGFETARSLAAAGAYVIFACRSATTGQAAVLKTRQLHPNCQVEFLPLDLASASSIIAFSEKLDAEKIDILICNAGLISTDFQPTREGLEQTVGVCHFGHFLLTKLLMPRLLNALESRVVMVSSESHRAPKTLDFNRFPLTRETFRTWTAYGQAKLANVLMANELQRRYAKQGLSACSLHPGTLVTTDIGRGSAFMRTLMKLISPLTKNANQGAATTVYCAVESNPKKIAGLYFSHCQPATMSAQAADETVATRLWDLSEEWAQSTIKAIRG</sequence>
<dbReference type="AlphaFoldDB" id="A0A972W297"/>